<keyword evidence="2" id="KW-1185">Reference proteome</keyword>
<evidence type="ECO:0000313" key="2">
    <source>
        <dbReference type="Proteomes" id="UP000034513"/>
    </source>
</evidence>
<organism evidence="1 2">
    <name type="scientific">Lactococcus lactis subsp. cremoris</name>
    <name type="common">Streptococcus cremoris</name>
    <dbReference type="NCBI Taxonomy" id="1359"/>
    <lineage>
        <taxon>Bacteria</taxon>
        <taxon>Bacillati</taxon>
        <taxon>Bacillota</taxon>
        <taxon>Bacilli</taxon>
        <taxon>Lactobacillales</taxon>
        <taxon>Streptococcaceae</taxon>
        <taxon>Lactococcus</taxon>
    </lineage>
</organism>
<sequence>MNHFKGKTILKSISMNKSEVVAHNGFRYRQYLTDVGVDTDVILQEIVQWIRESNCYEYGDLVDYAVSEKF</sequence>
<gene>
    <name evidence="1" type="ORF">VN93_0388</name>
</gene>
<proteinExistence type="predicted"/>
<reference evidence="1 2" key="1">
    <citation type="submission" date="2015-04" db="EMBL/GenBank/DDBJ databases">
        <title>Evaluation of non-dairy Lactococcus lactis with potential dairy applications reveals extensive phenotype-genotype disparity.</title>
        <authorList>
            <person name="Cavanagh D."/>
            <person name="Casey A."/>
            <person name="Altermann E."/>
            <person name="Cotter P."/>
            <person name="Fitzgerald G.F."/>
            <person name="McAuliffe O."/>
        </authorList>
    </citation>
    <scope>NUCLEOTIDE SEQUENCE [LARGE SCALE GENOMIC DNA]</scope>
    <source>
        <strain evidence="1 2">DPC6856</strain>
    </source>
</reference>
<comment type="caution">
    <text evidence="1">The sequence shown here is derived from an EMBL/GenBank/DDBJ whole genome shotgun (WGS) entry which is preliminary data.</text>
</comment>
<dbReference type="Proteomes" id="UP000034513">
    <property type="component" value="Unassembled WGS sequence"/>
</dbReference>
<dbReference type="RefSeq" id="WP_046781057.1">
    <property type="nucleotide sequence ID" value="NZ_LAVW01000050.1"/>
</dbReference>
<dbReference type="EMBL" id="LAVW01000050">
    <property type="protein sequence ID" value="KKW74649.1"/>
    <property type="molecule type" value="Genomic_DNA"/>
</dbReference>
<accession>A0ABR5EJF2</accession>
<name>A0ABR5EJF2_LACLC</name>
<protein>
    <submittedName>
        <fullName evidence="1">Replication protein</fullName>
    </submittedName>
</protein>
<evidence type="ECO:0000313" key="1">
    <source>
        <dbReference type="EMBL" id="KKW74649.1"/>
    </source>
</evidence>